<accession>A0ACD5TJN1</accession>
<organism evidence="1 2">
    <name type="scientific">Avena sativa</name>
    <name type="common">Oat</name>
    <dbReference type="NCBI Taxonomy" id="4498"/>
    <lineage>
        <taxon>Eukaryota</taxon>
        <taxon>Viridiplantae</taxon>
        <taxon>Streptophyta</taxon>
        <taxon>Embryophyta</taxon>
        <taxon>Tracheophyta</taxon>
        <taxon>Spermatophyta</taxon>
        <taxon>Magnoliopsida</taxon>
        <taxon>Liliopsida</taxon>
        <taxon>Poales</taxon>
        <taxon>Poaceae</taxon>
        <taxon>BOP clade</taxon>
        <taxon>Pooideae</taxon>
        <taxon>Poodae</taxon>
        <taxon>Poeae</taxon>
        <taxon>Poeae Chloroplast Group 1 (Aveneae type)</taxon>
        <taxon>Aveninae</taxon>
        <taxon>Avena</taxon>
    </lineage>
</organism>
<sequence>MPVAPFVTLVFSSSSKPFPFVTAAISSMSSQNSALQFAAARALSMLCFTAHRVQPQLMENCSFIIDGSEIWRLQASISHILDKEENINNCLILAIFNLLTSFARYQPALFVSLTEENARIKADCRNCGNSQINGSSVLSSLRSKSRLVEQMLGYIVNSAELMNRSPSLLLSILDLLVALWESGMQFICILDKLRSSRTFWESLSQCIRATFHRCPVDSVDTADEKFSSRYNCQDKIFEIMSHELFLKGRLLLLQHHSFIALLSQYTLHGYSGEQELTSLVINDLYYHIHGELEGRQITSGPFQDLLCFLLEFRFFECNASEQPNSAFPAATGNILFDVAHTLDDLGVELWDHSDWKPCKEVAEKMLDIMHKANWMNQAKEAVKRADELEFVDLAHFPELPMPDILHGLQDQVVSIVTEVLEANGSSLLSSEIIGVCHLLLVILETSLYMELCVSQSCGIRPVLGRFEDFSKGIKAMLHALEKHSGFKPLVRSLTQITTLLYPGLAQNNFLI</sequence>
<evidence type="ECO:0000313" key="2">
    <source>
        <dbReference type="Proteomes" id="UP001732700"/>
    </source>
</evidence>
<keyword evidence="2" id="KW-1185">Reference proteome</keyword>
<dbReference type="Proteomes" id="UP001732700">
    <property type="component" value="Chromosome 1A"/>
</dbReference>
<evidence type="ECO:0000313" key="1">
    <source>
        <dbReference type="EnsemblPlants" id="AVESA.00010b.r2.1AG0070370.1.CDS"/>
    </source>
</evidence>
<reference evidence="1" key="2">
    <citation type="submission" date="2025-09" db="UniProtKB">
        <authorList>
            <consortium name="EnsemblPlants"/>
        </authorList>
    </citation>
    <scope>IDENTIFICATION</scope>
</reference>
<reference evidence="1" key="1">
    <citation type="submission" date="2021-05" db="EMBL/GenBank/DDBJ databases">
        <authorList>
            <person name="Scholz U."/>
            <person name="Mascher M."/>
            <person name="Fiebig A."/>
        </authorList>
    </citation>
    <scope>NUCLEOTIDE SEQUENCE [LARGE SCALE GENOMIC DNA]</scope>
</reference>
<dbReference type="EnsemblPlants" id="AVESA.00010b.r2.1AG0070370.1">
    <property type="protein sequence ID" value="AVESA.00010b.r2.1AG0070370.1.CDS"/>
    <property type="gene ID" value="AVESA.00010b.r2.1AG0070370"/>
</dbReference>
<protein>
    <submittedName>
        <fullName evidence="1">Uncharacterized protein</fullName>
    </submittedName>
</protein>
<proteinExistence type="predicted"/>
<name>A0ACD5TJN1_AVESA</name>